<evidence type="ECO:0000313" key="2">
    <source>
        <dbReference type="EMBL" id="TWT52178.1"/>
    </source>
</evidence>
<accession>A0A5C5WNH0</accession>
<name>A0A5C5WNH0_9PLAN</name>
<comment type="caution">
    <text evidence="2">The sequence shown here is derived from an EMBL/GenBank/DDBJ whole genome shotgun (WGS) entry which is preliminary data.</text>
</comment>
<dbReference type="InterPro" id="IPR015943">
    <property type="entry name" value="WD40/YVTN_repeat-like_dom_sf"/>
</dbReference>
<keyword evidence="3" id="KW-1185">Reference proteome</keyword>
<dbReference type="InterPro" id="IPR002372">
    <property type="entry name" value="PQQ_rpt_dom"/>
</dbReference>
<dbReference type="Gene3D" id="2.40.10.480">
    <property type="match status" value="1"/>
</dbReference>
<organism evidence="2 3">
    <name type="scientific">Thalassoglobus neptunius</name>
    <dbReference type="NCBI Taxonomy" id="1938619"/>
    <lineage>
        <taxon>Bacteria</taxon>
        <taxon>Pseudomonadati</taxon>
        <taxon>Planctomycetota</taxon>
        <taxon>Planctomycetia</taxon>
        <taxon>Planctomycetales</taxon>
        <taxon>Planctomycetaceae</taxon>
        <taxon>Thalassoglobus</taxon>
    </lineage>
</organism>
<proteinExistence type="predicted"/>
<dbReference type="Pfam" id="PF13360">
    <property type="entry name" value="PQQ_2"/>
    <property type="match status" value="1"/>
</dbReference>
<evidence type="ECO:0000259" key="1">
    <source>
        <dbReference type="Pfam" id="PF13360"/>
    </source>
</evidence>
<dbReference type="InterPro" id="IPR011047">
    <property type="entry name" value="Quinoprotein_ADH-like_sf"/>
</dbReference>
<dbReference type="Gene3D" id="2.130.10.10">
    <property type="entry name" value="YVTN repeat-like/Quinoprotein amine dehydrogenase"/>
    <property type="match status" value="1"/>
</dbReference>
<dbReference type="RefSeq" id="WP_146510543.1">
    <property type="nucleotide sequence ID" value="NZ_SIHI01000007.1"/>
</dbReference>
<dbReference type="InterPro" id="IPR018391">
    <property type="entry name" value="PQQ_b-propeller_rpt"/>
</dbReference>
<dbReference type="SMART" id="SM00564">
    <property type="entry name" value="PQQ"/>
    <property type="match status" value="4"/>
</dbReference>
<dbReference type="EMBL" id="SIHI01000007">
    <property type="protein sequence ID" value="TWT52178.1"/>
    <property type="molecule type" value="Genomic_DNA"/>
</dbReference>
<reference evidence="2 3" key="1">
    <citation type="submission" date="2019-02" db="EMBL/GenBank/DDBJ databases">
        <title>Deep-cultivation of Planctomycetes and their phenomic and genomic characterization uncovers novel biology.</title>
        <authorList>
            <person name="Wiegand S."/>
            <person name="Jogler M."/>
            <person name="Boedeker C."/>
            <person name="Pinto D."/>
            <person name="Vollmers J."/>
            <person name="Rivas-Marin E."/>
            <person name="Kohn T."/>
            <person name="Peeters S.H."/>
            <person name="Heuer A."/>
            <person name="Rast P."/>
            <person name="Oberbeckmann S."/>
            <person name="Bunk B."/>
            <person name="Jeske O."/>
            <person name="Meyerdierks A."/>
            <person name="Storesund J.E."/>
            <person name="Kallscheuer N."/>
            <person name="Luecker S."/>
            <person name="Lage O.M."/>
            <person name="Pohl T."/>
            <person name="Merkel B.J."/>
            <person name="Hornburger P."/>
            <person name="Mueller R.-W."/>
            <person name="Bruemmer F."/>
            <person name="Labrenz M."/>
            <person name="Spormann A.M."/>
            <person name="Op Den Camp H."/>
            <person name="Overmann J."/>
            <person name="Amann R."/>
            <person name="Jetten M.S.M."/>
            <person name="Mascher T."/>
            <person name="Medema M.H."/>
            <person name="Devos D.P."/>
            <person name="Kaster A.-K."/>
            <person name="Ovreas L."/>
            <person name="Rohde M."/>
            <person name="Galperin M.Y."/>
            <person name="Jogler C."/>
        </authorList>
    </citation>
    <scope>NUCLEOTIDE SEQUENCE [LARGE SCALE GENOMIC DNA]</scope>
    <source>
        <strain evidence="2 3">KOR42</strain>
    </source>
</reference>
<dbReference type="Proteomes" id="UP000317243">
    <property type="component" value="Unassembled WGS sequence"/>
</dbReference>
<evidence type="ECO:0000313" key="3">
    <source>
        <dbReference type="Proteomes" id="UP000317243"/>
    </source>
</evidence>
<dbReference type="AlphaFoldDB" id="A0A5C5WNH0"/>
<protein>
    <submittedName>
        <fullName evidence="2">Outer membrane biogenesis protein BamB</fullName>
    </submittedName>
</protein>
<feature type="domain" description="Pyrrolo-quinoline quinone repeat" evidence="1">
    <location>
        <begin position="101"/>
        <end position="350"/>
    </location>
</feature>
<dbReference type="OrthoDB" id="4726955at2"/>
<dbReference type="PANTHER" id="PTHR34512">
    <property type="entry name" value="CELL SURFACE PROTEIN"/>
    <property type="match status" value="1"/>
</dbReference>
<gene>
    <name evidence="2" type="ORF">KOR42_30460</name>
</gene>
<dbReference type="PANTHER" id="PTHR34512:SF30">
    <property type="entry name" value="OUTER MEMBRANE PROTEIN ASSEMBLY FACTOR BAMB"/>
    <property type="match status" value="1"/>
</dbReference>
<sequence length="444" mass="48603">MNLRLIGLTILIPLVGMTSSIVYSEDWPQWRGENRDAVWDETGIVTEIPESGLTVNWRTPIAGGYAGPAVVGDRVYVTDFIRESGDPTNGPGTVNELAGQERVLCLDASNGEIIWTNTRECKYQISYPCGPRATPTVVGDRVITLGAEGTLLCLNRHAGEVLWEKNFPKDYQAKTPIWGFSSHPLVEGNTVYCVVGGPGSIAVAFDLETGEEKWRALTASEQGYCPPTLIEAGGRKQLLIWDADNLNGLDPETGEVFWSVALKPNYGMSIMTPQVSGDLLFASGIGDVGVLLKLNEEAPTVTELWRGHPRNSVYCANSTPFIDGQTLYGVDCKTGGLRGIDLESGERLWETFEPTTGSRRMGHGTAFLIKNGSRYFLFGETGDLILANLSREGYEEIGRFHALEPTGEAFGRNVVWTHPAFADGQCYVRNDEEIISISLRADEQ</sequence>
<dbReference type="SUPFAM" id="SSF50998">
    <property type="entry name" value="Quinoprotein alcohol dehydrogenase-like"/>
    <property type="match status" value="1"/>
</dbReference>